<dbReference type="Gramene" id="AUR62007691-RA">
    <property type="protein sequence ID" value="AUR62007691-RA:cds"/>
    <property type="gene ID" value="AUR62007691"/>
</dbReference>
<proteinExistence type="predicted"/>
<dbReference type="EnsemblPlants" id="AUR62007691-RA">
    <property type="protein sequence ID" value="AUR62007691-RA:cds"/>
    <property type="gene ID" value="AUR62007691"/>
</dbReference>
<dbReference type="AlphaFoldDB" id="A0A803L752"/>
<protein>
    <submittedName>
        <fullName evidence="1">Uncharacterized protein</fullName>
    </submittedName>
</protein>
<reference evidence="1" key="1">
    <citation type="journal article" date="2017" name="Nature">
        <title>The genome of Chenopodium quinoa.</title>
        <authorList>
            <person name="Jarvis D.E."/>
            <person name="Ho Y.S."/>
            <person name="Lightfoot D.J."/>
            <person name="Schmoeckel S.M."/>
            <person name="Li B."/>
            <person name="Borm T.J.A."/>
            <person name="Ohyanagi H."/>
            <person name="Mineta K."/>
            <person name="Michell C.T."/>
            <person name="Saber N."/>
            <person name="Kharbatia N.M."/>
            <person name="Rupper R.R."/>
            <person name="Sharp A.R."/>
            <person name="Dally N."/>
            <person name="Boughton B.A."/>
            <person name="Woo Y.H."/>
            <person name="Gao G."/>
            <person name="Schijlen E.G.W.M."/>
            <person name="Guo X."/>
            <person name="Momin A.A."/>
            <person name="Negrao S."/>
            <person name="Al-Babili S."/>
            <person name="Gehring C."/>
            <person name="Roessner U."/>
            <person name="Jung C."/>
            <person name="Murphy K."/>
            <person name="Arold S.T."/>
            <person name="Gojobori T."/>
            <person name="van der Linden C.G."/>
            <person name="van Loo E.N."/>
            <person name="Jellen E.N."/>
            <person name="Maughan P.J."/>
            <person name="Tester M."/>
        </authorList>
    </citation>
    <scope>NUCLEOTIDE SEQUENCE [LARGE SCALE GENOMIC DNA]</scope>
    <source>
        <strain evidence="1">cv. PI 614886</strain>
    </source>
</reference>
<evidence type="ECO:0000313" key="1">
    <source>
        <dbReference type="EnsemblPlants" id="AUR62007691-RA:cds"/>
    </source>
</evidence>
<keyword evidence="2" id="KW-1185">Reference proteome</keyword>
<name>A0A803L752_CHEQI</name>
<dbReference type="Proteomes" id="UP000596660">
    <property type="component" value="Unplaced"/>
</dbReference>
<sequence>MAKKMEKGGENTTFYLNTNKASSVIPAKRKLVKRLIFDEFISYFYSLCSSSHSVYNSGGDEYGSGGSNYKKNQEVYPI</sequence>
<organism evidence="1 2">
    <name type="scientific">Chenopodium quinoa</name>
    <name type="common">Quinoa</name>
    <dbReference type="NCBI Taxonomy" id="63459"/>
    <lineage>
        <taxon>Eukaryota</taxon>
        <taxon>Viridiplantae</taxon>
        <taxon>Streptophyta</taxon>
        <taxon>Embryophyta</taxon>
        <taxon>Tracheophyta</taxon>
        <taxon>Spermatophyta</taxon>
        <taxon>Magnoliopsida</taxon>
        <taxon>eudicotyledons</taxon>
        <taxon>Gunneridae</taxon>
        <taxon>Pentapetalae</taxon>
        <taxon>Caryophyllales</taxon>
        <taxon>Chenopodiaceae</taxon>
        <taxon>Chenopodioideae</taxon>
        <taxon>Atripliceae</taxon>
        <taxon>Chenopodium</taxon>
    </lineage>
</organism>
<reference evidence="1" key="2">
    <citation type="submission" date="2021-03" db="UniProtKB">
        <authorList>
            <consortium name="EnsemblPlants"/>
        </authorList>
    </citation>
    <scope>IDENTIFICATION</scope>
</reference>
<evidence type="ECO:0000313" key="2">
    <source>
        <dbReference type="Proteomes" id="UP000596660"/>
    </source>
</evidence>
<accession>A0A803L752</accession>